<protein>
    <submittedName>
        <fullName evidence="1">Uncharacterized protein</fullName>
    </submittedName>
</protein>
<accession>A0A0E9V8M7</accession>
<proteinExistence type="predicted"/>
<reference evidence="1" key="2">
    <citation type="journal article" date="2015" name="Fish Shellfish Immunol.">
        <title>Early steps in the European eel (Anguilla anguilla)-Vibrio vulnificus interaction in the gills: Role of the RtxA13 toxin.</title>
        <authorList>
            <person name="Callol A."/>
            <person name="Pajuelo D."/>
            <person name="Ebbesson L."/>
            <person name="Teles M."/>
            <person name="MacKenzie S."/>
            <person name="Amaro C."/>
        </authorList>
    </citation>
    <scope>NUCLEOTIDE SEQUENCE</scope>
</reference>
<evidence type="ECO:0000313" key="1">
    <source>
        <dbReference type="EMBL" id="JAH73593.1"/>
    </source>
</evidence>
<dbReference type="AlphaFoldDB" id="A0A0E9V8M7"/>
<name>A0A0E9V8M7_ANGAN</name>
<dbReference type="EMBL" id="GBXM01034984">
    <property type="protein sequence ID" value="JAH73593.1"/>
    <property type="molecule type" value="Transcribed_RNA"/>
</dbReference>
<sequence>MNTAGGKLTFFLLNHFN</sequence>
<reference evidence="1" key="1">
    <citation type="submission" date="2014-11" db="EMBL/GenBank/DDBJ databases">
        <authorList>
            <person name="Amaro Gonzalez C."/>
        </authorList>
    </citation>
    <scope>NUCLEOTIDE SEQUENCE</scope>
</reference>
<organism evidence="1">
    <name type="scientific">Anguilla anguilla</name>
    <name type="common">European freshwater eel</name>
    <name type="synonym">Muraena anguilla</name>
    <dbReference type="NCBI Taxonomy" id="7936"/>
    <lineage>
        <taxon>Eukaryota</taxon>
        <taxon>Metazoa</taxon>
        <taxon>Chordata</taxon>
        <taxon>Craniata</taxon>
        <taxon>Vertebrata</taxon>
        <taxon>Euteleostomi</taxon>
        <taxon>Actinopterygii</taxon>
        <taxon>Neopterygii</taxon>
        <taxon>Teleostei</taxon>
        <taxon>Anguilliformes</taxon>
        <taxon>Anguillidae</taxon>
        <taxon>Anguilla</taxon>
    </lineage>
</organism>